<dbReference type="InterPro" id="IPR006879">
    <property type="entry name" value="YdjC-like"/>
</dbReference>
<dbReference type="Pfam" id="PF04794">
    <property type="entry name" value="YdjC"/>
    <property type="match status" value="1"/>
</dbReference>
<comment type="caution">
    <text evidence="6">The sequence shown here is derived from an EMBL/GenBank/DDBJ whole genome shotgun (WGS) entry which is preliminary data.</text>
</comment>
<evidence type="ECO:0000256" key="4">
    <source>
        <dbReference type="ARBA" id="ARBA00022842"/>
    </source>
</evidence>
<keyword evidence="3" id="KW-0378">Hydrolase</keyword>
<accession>A0A1T2X8B5</accession>
<dbReference type="EMBL" id="MSZX01000007">
    <property type="protein sequence ID" value="OPA76117.1"/>
    <property type="molecule type" value="Genomic_DNA"/>
</dbReference>
<dbReference type="GO" id="GO:0016787">
    <property type="term" value="F:hydrolase activity"/>
    <property type="evidence" value="ECO:0007669"/>
    <property type="project" value="UniProtKB-KW"/>
</dbReference>
<evidence type="ECO:0000313" key="7">
    <source>
        <dbReference type="Proteomes" id="UP000190188"/>
    </source>
</evidence>
<dbReference type="OrthoDB" id="9774177at2"/>
<dbReference type="PANTHER" id="PTHR31609">
    <property type="entry name" value="YDJC DEACETYLASE FAMILY MEMBER"/>
    <property type="match status" value="1"/>
</dbReference>
<comment type="cofactor">
    <cofactor evidence="1">
        <name>Mg(2+)</name>
        <dbReference type="ChEBI" id="CHEBI:18420"/>
    </cofactor>
</comment>
<dbReference type="CDD" id="cd10802">
    <property type="entry name" value="YdjC_TTHB029_like"/>
    <property type="match status" value="1"/>
</dbReference>
<dbReference type="STRING" id="1324314.BVG16_18035"/>
<organism evidence="6 7">
    <name type="scientific">Paenibacillus selenitireducens</name>
    <dbReference type="NCBI Taxonomy" id="1324314"/>
    <lineage>
        <taxon>Bacteria</taxon>
        <taxon>Bacillati</taxon>
        <taxon>Bacillota</taxon>
        <taxon>Bacilli</taxon>
        <taxon>Bacillales</taxon>
        <taxon>Paenibacillaceae</taxon>
        <taxon>Paenibacillus</taxon>
    </lineage>
</organism>
<dbReference type="PANTHER" id="PTHR31609:SF1">
    <property type="entry name" value="CARBOHYDRATE DEACETYLASE"/>
    <property type="match status" value="1"/>
</dbReference>
<keyword evidence="5" id="KW-0119">Carbohydrate metabolism</keyword>
<keyword evidence="2" id="KW-0479">Metal-binding</keyword>
<reference evidence="6 7" key="1">
    <citation type="submission" date="2017-01" db="EMBL/GenBank/DDBJ databases">
        <title>Genome analysis of Paenibacillus selenitrireducens ES3-24.</title>
        <authorList>
            <person name="Xu D."/>
            <person name="Yao R."/>
            <person name="Zheng S."/>
        </authorList>
    </citation>
    <scope>NUCLEOTIDE SEQUENCE [LARGE SCALE GENOMIC DNA]</scope>
    <source>
        <strain evidence="6 7">ES3-24</strain>
    </source>
</reference>
<dbReference type="InterPro" id="IPR011330">
    <property type="entry name" value="Glyco_hydro/deAcase_b/a-brl"/>
</dbReference>
<protein>
    <recommendedName>
        <fullName evidence="8">ChbG/HpnK family deacetylase</fullName>
    </recommendedName>
</protein>
<evidence type="ECO:0000256" key="2">
    <source>
        <dbReference type="ARBA" id="ARBA00022723"/>
    </source>
</evidence>
<dbReference type="AlphaFoldDB" id="A0A1T2X8B5"/>
<keyword evidence="4" id="KW-0460">Magnesium</keyword>
<evidence type="ECO:0000256" key="5">
    <source>
        <dbReference type="ARBA" id="ARBA00023277"/>
    </source>
</evidence>
<evidence type="ECO:0000313" key="6">
    <source>
        <dbReference type="EMBL" id="OPA76117.1"/>
    </source>
</evidence>
<dbReference type="SUPFAM" id="SSF88713">
    <property type="entry name" value="Glycoside hydrolase/deacetylase"/>
    <property type="match status" value="1"/>
</dbReference>
<dbReference type="Proteomes" id="UP000190188">
    <property type="component" value="Unassembled WGS sequence"/>
</dbReference>
<name>A0A1T2X8B5_9BACL</name>
<gene>
    <name evidence="6" type="ORF">BVG16_18035</name>
</gene>
<dbReference type="Gene3D" id="3.20.20.370">
    <property type="entry name" value="Glycoside hydrolase/deacetylase"/>
    <property type="match status" value="1"/>
</dbReference>
<sequence length="298" mass="33570">MLAEKLGYTAEDKLLIVNADDFGMCQSANAAIEKLLLEGAISSATVMVPCPWAKQAAAFSQANPQLDIGIHLTFTSEWEGYKWGAVSRQHPVPSLLVGGLYFPEDCKTFEVQADPEDVRKEVYAQIEQGIALGITPTHIDVHMGSLYGLATGRDFLEIVIEACARYRLPLRLPRRIEEDVYPSEIVQMAKARIQLADELGVFMIDDLVSLPYAYLEGDTYMNVRLQMADILRNLRPGVSEMIIHPAYVTDELQGIMPHAQKRGMEAKLFRDEKIKQVLAQEHIHRITWRDLMIAQRQS</sequence>
<dbReference type="GO" id="GO:0019213">
    <property type="term" value="F:deacetylase activity"/>
    <property type="evidence" value="ECO:0007669"/>
    <property type="project" value="TreeGrafter"/>
</dbReference>
<proteinExistence type="predicted"/>
<evidence type="ECO:0000256" key="1">
    <source>
        <dbReference type="ARBA" id="ARBA00001946"/>
    </source>
</evidence>
<evidence type="ECO:0008006" key="8">
    <source>
        <dbReference type="Google" id="ProtNLM"/>
    </source>
</evidence>
<dbReference type="GO" id="GO:0046872">
    <property type="term" value="F:metal ion binding"/>
    <property type="evidence" value="ECO:0007669"/>
    <property type="project" value="UniProtKB-KW"/>
</dbReference>
<keyword evidence="7" id="KW-1185">Reference proteome</keyword>
<evidence type="ECO:0000256" key="3">
    <source>
        <dbReference type="ARBA" id="ARBA00022801"/>
    </source>
</evidence>
<dbReference type="GO" id="GO:0005975">
    <property type="term" value="P:carbohydrate metabolic process"/>
    <property type="evidence" value="ECO:0007669"/>
    <property type="project" value="InterPro"/>
</dbReference>
<dbReference type="RefSeq" id="WP_078500276.1">
    <property type="nucleotide sequence ID" value="NZ_MSZX01000007.1"/>
</dbReference>